<accession>A0A3S3N5H7</accession>
<protein>
    <submittedName>
        <fullName evidence="1">Uncharacterized protein</fullName>
    </submittedName>
</protein>
<proteinExistence type="predicted"/>
<reference evidence="1 2" key="1">
    <citation type="journal article" date="2019" name="Nat. Plants">
        <title>Stout camphor tree genome fills gaps in understanding of flowering plant genome evolution.</title>
        <authorList>
            <person name="Chaw S.M."/>
            <person name="Liu Y.C."/>
            <person name="Wu Y.W."/>
            <person name="Wang H.Y."/>
            <person name="Lin C.I."/>
            <person name="Wu C.S."/>
            <person name="Ke H.M."/>
            <person name="Chang L.Y."/>
            <person name="Hsu C.Y."/>
            <person name="Yang H.T."/>
            <person name="Sudianto E."/>
            <person name="Hsu M.H."/>
            <person name="Wu K.P."/>
            <person name="Wang L.N."/>
            <person name="Leebens-Mack J.H."/>
            <person name="Tsai I.J."/>
        </authorList>
    </citation>
    <scope>NUCLEOTIDE SEQUENCE [LARGE SCALE GENOMIC DNA]</scope>
    <source>
        <strain evidence="2">cv. Chaw 1501</strain>
        <tissue evidence="1">Young leaves</tissue>
    </source>
</reference>
<evidence type="ECO:0000313" key="1">
    <source>
        <dbReference type="EMBL" id="RWR73130.1"/>
    </source>
</evidence>
<sequence>MACSRSELMKPKSCKEKTTLTKPRYIYLGLFHIKSEATQYRAQAILGPWDHVGSSDVCVPVGSCDICDHSFRLWDHGKSHLAQDLTQVVMVYSALFF</sequence>
<evidence type="ECO:0000313" key="2">
    <source>
        <dbReference type="Proteomes" id="UP000283530"/>
    </source>
</evidence>
<keyword evidence="2" id="KW-1185">Reference proteome</keyword>
<organism evidence="1 2">
    <name type="scientific">Cinnamomum micranthum f. kanehirae</name>
    <dbReference type="NCBI Taxonomy" id="337451"/>
    <lineage>
        <taxon>Eukaryota</taxon>
        <taxon>Viridiplantae</taxon>
        <taxon>Streptophyta</taxon>
        <taxon>Embryophyta</taxon>
        <taxon>Tracheophyta</taxon>
        <taxon>Spermatophyta</taxon>
        <taxon>Magnoliopsida</taxon>
        <taxon>Magnoliidae</taxon>
        <taxon>Laurales</taxon>
        <taxon>Lauraceae</taxon>
        <taxon>Cinnamomum</taxon>
    </lineage>
</organism>
<dbReference type="EMBL" id="QPKB01000001">
    <property type="protein sequence ID" value="RWR73130.1"/>
    <property type="molecule type" value="Genomic_DNA"/>
</dbReference>
<gene>
    <name evidence="1" type="ORF">CKAN_00138300</name>
</gene>
<comment type="caution">
    <text evidence="1">The sequence shown here is derived from an EMBL/GenBank/DDBJ whole genome shotgun (WGS) entry which is preliminary data.</text>
</comment>
<name>A0A3S3N5H7_9MAGN</name>
<dbReference type="AlphaFoldDB" id="A0A3S3N5H7"/>
<dbReference type="Proteomes" id="UP000283530">
    <property type="component" value="Unassembled WGS sequence"/>
</dbReference>